<keyword evidence="6" id="KW-0949">S-adenosyl-L-methionine</keyword>
<gene>
    <name evidence="14" type="ORF">SAMN05444320_105365</name>
</gene>
<dbReference type="GO" id="GO:0001510">
    <property type="term" value="P:RNA methylation"/>
    <property type="evidence" value="ECO:0007669"/>
    <property type="project" value="InterPro"/>
</dbReference>
<dbReference type="GO" id="GO:0031047">
    <property type="term" value="P:regulatory ncRNA-mediated gene silencing"/>
    <property type="evidence" value="ECO:0007669"/>
    <property type="project" value="UniProtKB-KW"/>
</dbReference>
<organism evidence="14 15">
    <name type="scientific">Streptoalloteichus hindustanus</name>
    <dbReference type="NCBI Taxonomy" id="2017"/>
    <lineage>
        <taxon>Bacteria</taxon>
        <taxon>Bacillati</taxon>
        <taxon>Actinomycetota</taxon>
        <taxon>Actinomycetes</taxon>
        <taxon>Pseudonocardiales</taxon>
        <taxon>Pseudonocardiaceae</taxon>
        <taxon>Streptoalloteichus</taxon>
    </lineage>
</organism>
<dbReference type="RefSeq" id="WP_073484502.1">
    <property type="nucleotide sequence ID" value="NZ_FQVN01000005.1"/>
</dbReference>
<dbReference type="NCBIfam" id="TIGR04074">
    <property type="entry name" value="bacter_Hen1"/>
    <property type="match status" value="1"/>
</dbReference>
<reference evidence="14 15" key="1">
    <citation type="submission" date="2016-11" db="EMBL/GenBank/DDBJ databases">
        <authorList>
            <person name="Jaros S."/>
            <person name="Januszkiewicz K."/>
            <person name="Wedrychowicz H."/>
        </authorList>
    </citation>
    <scope>NUCLEOTIDE SEQUENCE [LARGE SCALE GENOMIC DNA]</scope>
    <source>
        <strain evidence="14 15">DSM 44523</strain>
    </source>
</reference>
<keyword evidence="8" id="KW-0460">Magnesium</keyword>
<dbReference type="CDD" id="cd02440">
    <property type="entry name" value="AdoMet_MTases"/>
    <property type="match status" value="1"/>
</dbReference>
<keyword evidence="9" id="KW-0694">RNA-binding</keyword>
<dbReference type="InterPro" id="IPR026610">
    <property type="entry name" value="Hen1"/>
</dbReference>
<dbReference type="EMBL" id="FQVN01000005">
    <property type="protein sequence ID" value="SHF88998.1"/>
    <property type="molecule type" value="Genomic_DNA"/>
</dbReference>
<evidence type="ECO:0000256" key="1">
    <source>
        <dbReference type="ARBA" id="ARBA00001946"/>
    </source>
</evidence>
<evidence type="ECO:0000256" key="12">
    <source>
        <dbReference type="ARBA" id="ARBA00048418"/>
    </source>
</evidence>
<evidence type="ECO:0000259" key="13">
    <source>
        <dbReference type="Pfam" id="PF12623"/>
    </source>
</evidence>
<dbReference type="Proteomes" id="UP000184501">
    <property type="component" value="Unassembled WGS sequence"/>
</dbReference>
<sequence length="485" mass="52922">MLLTVSTTHRPATDLGHLLHKHPDRSQRFEVTGGVAHVMYPEASEERCTAALLLDVDPVELARGRRGQGPEGFVLGQYVNDLPYAASSLLAVALGKVFGSALRGRCGARPELVETPIPLEIHIPALPCRGGPELVRNLFLPLGWSVWAISVPLDPAFPDWGDSRYLDVRLTGSARLADALSQLYVLLPVLDDAKHYWVSEDEVAKLVRAGGRWLNTHPERELITSRYLAHQRRFASAALARLAELDGRPAEEVVEDVVEDATEVAADSAPVGHDAADQRVPSLAEQRCAAILSELRSAGAARVVDMGCGEGRLLRELLAERSFTEIVGVDVAPRALRTAAARLRLDQMAERQRERIRLLHGSLTYADSRLAGFDALVLAEVIEHVDPPRLPALAQAVFGAARPTTVVVTTPNVEYNVRWPSLPAGDTRHPDHRFEWSRTEFADWAETVSAEYGYTARILPVGPVDAELGAPTQLAVFTRKGANPA</sequence>
<dbReference type="Gene3D" id="3.30.1610.20">
    <property type="entry name" value="Hen1, N-terminal domain"/>
    <property type="match status" value="1"/>
</dbReference>
<dbReference type="PANTHER" id="PTHR21404">
    <property type="entry name" value="HEN1"/>
    <property type="match status" value="1"/>
</dbReference>
<name>A0A1M5FC55_STRHI</name>
<evidence type="ECO:0000256" key="2">
    <source>
        <dbReference type="ARBA" id="ARBA00009026"/>
    </source>
</evidence>
<dbReference type="Gene3D" id="3.40.50.150">
    <property type="entry name" value="Vaccinia Virus protein VP39"/>
    <property type="match status" value="1"/>
</dbReference>
<keyword evidence="7" id="KW-0479">Metal-binding</keyword>
<comment type="cofactor">
    <cofactor evidence="1">
        <name>Mg(2+)</name>
        <dbReference type="ChEBI" id="CHEBI:18420"/>
    </cofactor>
</comment>
<dbReference type="STRING" id="2017.SAMN05444320_105365"/>
<evidence type="ECO:0000256" key="11">
    <source>
        <dbReference type="ARBA" id="ARBA00035025"/>
    </source>
</evidence>
<evidence type="ECO:0000256" key="4">
    <source>
        <dbReference type="ARBA" id="ARBA00022603"/>
    </source>
</evidence>
<evidence type="ECO:0000256" key="5">
    <source>
        <dbReference type="ARBA" id="ARBA00022679"/>
    </source>
</evidence>
<dbReference type="GO" id="GO:0003723">
    <property type="term" value="F:RNA binding"/>
    <property type="evidence" value="ECO:0007669"/>
    <property type="project" value="UniProtKB-KW"/>
</dbReference>
<dbReference type="OrthoDB" id="626362at2"/>
<keyword evidence="5 14" id="KW-0808">Transferase</keyword>
<keyword evidence="15" id="KW-1185">Reference proteome</keyword>
<dbReference type="AlphaFoldDB" id="A0A1M5FC55"/>
<evidence type="ECO:0000256" key="9">
    <source>
        <dbReference type="ARBA" id="ARBA00022884"/>
    </source>
</evidence>
<keyword evidence="10" id="KW-0943">RNA-mediated gene silencing</keyword>
<evidence type="ECO:0000256" key="7">
    <source>
        <dbReference type="ARBA" id="ARBA00022723"/>
    </source>
</evidence>
<dbReference type="Pfam" id="PF12623">
    <property type="entry name" value="Hen1_L"/>
    <property type="match status" value="1"/>
</dbReference>
<accession>A0A1M5FC55</accession>
<comment type="similarity">
    <text evidence="2">Belongs to the methyltransferase superfamily. HEN1 family.</text>
</comment>
<dbReference type="Pfam" id="PF13489">
    <property type="entry name" value="Methyltransf_23"/>
    <property type="match status" value="1"/>
</dbReference>
<dbReference type="PANTHER" id="PTHR21404:SF3">
    <property type="entry name" value="SMALL RNA 2'-O-METHYLTRANSFERASE"/>
    <property type="match status" value="1"/>
</dbReference>
<evidence type="ECO:0000313" key="14">
    <source>
        <dbReference type="EMBL" id="SHF88998.1"/>
    </source>
</evidence>
<protein>
    <recommendedName>
        <fullName evidence="3">Small RNA 2'-O-methyltransferase</fullName>
        <ecNumber evidence="11">2.1.1.386</ecNumber>
    </recommendedName>
</protein>
<dbReference type="GO" id="GO:0090486">
    <property type="term" value="F:small RNA 2'-O-methyltransferase activity"/>
    <property type="evidence" value="ECO:0007669"/>
    <property type="project" value="UniProtKB-EC"/>
</dbReference>
<dbReference type="GO" id="GO:0046872">
    <property type="term" value="F:metal ion binding"/>
    <property type="evidence" value="ECO:0007669"/>
    <property type="project" value="UniProtKB-KW"/>
</dbReference>
<comment type="catalytic activity">
    <reaction evidence="12">
        <text>small RNA 3'-end nucleotide + S-adenosyl-L-methionine = small RNA 3'-end 2'-O-methylnucleotide + S-adenosyl-L-homocysteine + H(+)</text>
        <dbReference type="Rhea" id="RHEA:37887"/>
        <dbReference type="Rhea" id="RHEA-COMP:10415"/>
        <dbReference type="Rhea" id="RHEA-COMP:10416"/>
        <dbReference type="ChEBI" id="CHEBI:15378"/>
        <dbReference type="ChEBI" id="CHEBI:57856"/>
        <dbReference type="ChEBI" id="CHEBI:59789"/>
        <dbReference type="ChEBI" id="CHEBI:74896"/>
        <dbReference type="ChEBI" id="CHEBI:74898"/>
        <dbReference type="EC" id="2.1.1.386"/>
    </reaction>
</comment>
<evidence type="ECO:0000256" key="6">
    <source>
        <dbReference type="ARBA" id="ARBA00022691"/>
    </source>
</evidence>
<proteinExistence type="inferred from homology"/>
<keyword evidence="4 14" id="KW-0489">Methyltransferase</keyword>
<dbReference type="InterPro" id="IPR024026">
    <property type="entry name" value="3'-RNA_MeTfrase_Hen1_bac"/>
</dbReference>
<evidence type="ECO:0000256" key="3">
    <source>
        <dbReference type="ARBA" id="ARBA00021330"/>
    </source>
</evidence>
<dbReference type="SUPFAM" id="SSF53335">
    <property type="entry name" value="S-adenosyl-L-methionine-dependent methyltransferases"/>
    <property type="match status" value="1"/>
</dbReference>
<feature type="domain" description="Hen1 N-terminal" evidence="13">
    <location>
        <begin position="1"/>
        <end position="243"/>
    </location>
</feature>
<dbReference type="InterPro" id="IPR029063">
    <property type="entry name" value="SAM-dependent_MTases_sf"/>
</dbReference>
<evidence type="ECO:0000256" key="10">
    <source>
        <dbReference type="ARBA" id="ARBA00023158"/>
    </source>
</evidence>
<dbReference type="EC" id="2.1.1.386" evidence="11"/>
<dbReference type="InterPro" id="IPR024740">
    <property type="entry name" value="Hen1_N"/>
</dbReference>
<evidence type="ECO:0000256" key="8">
    <source>
        <dbReference type="ARBA" id="ARBA00022842"/>
    </source>
</evidence>
<dbReference type="InterPro" id="IPR038546">
    <property type="entry name" value="Hen1_N_sf"/>
</dbReference>
<evidence type="ECO:0000313" key="15">
    <source>
        <dbReference type="Proteomes" id="UP000184501"/>
    </source>
</evidence>